<keyword evidence="10 17" id="KW-0560">Oxidoreductase</keyword>
<keyword evidence="8 14" id="KW-0479">Metal-binding</keyword>
<dbReference type="GO" id="GO:0005507">
    <property type="term" value="F:copper ion binding"/>
    <property type="evidence" value="ECO:0007669"/>
    <property type="project" value="InterPro"/>
</dbReference>
<dbReference type="PANTHER" id="PTHR35008:SF8">
    <property type="entry name" value="ALCOHOL DEHYDROGENASE CYTOCHROME C SUBUNIT"/>
    <property type="match status" value="1"/>
</dbReference>
<dbReference type="GO" id="GO:0020037">
    <property type="term" value="F:heme binding"/>
    <property type="evidence" value="ECO:0007669"/>
    <property type="project" value="InterPro"/>
</dbReference>
<keyword evidence="12 14" id="KW-0186">Copper</keyword>
<evidence type="ECO:0000256" key="13">
    <source>
        <dbReference type="ARBA" id="ARBA00049340"/>
    </source>
</evidence>
<feature type="binding site" description="type 1 copper site" evidence="14">
    <location>
        <position position="170"/>
    </location>
    <ligand>
        <name>Cu cation</name>
        <dbReference type="ChEBI" id="CHEBI:23378"/>
        <label>1</label>
    </ligand>
</feature>
<dbReference type="OrthoDB" id="9811281at2"/>
<dbReference type="NCBIfam" id="TIGR02376">
    <property type="entry name" value="Cu_nitrite_red"/>
    <property type="match status" value="1"/>
</dbReference>
<dbReference type="Pfam" id="PF07732">
    <property type="entry name" value="Cu-oxidase_3"/>
    <property type="match status" value="1"/>
</dbReference>
<dbReference type="Pfam" id="PF13442">
    <property type="entry name" value="Cytochrome_CBB3"/>
    <property type="match status" value="1"/>
</dbReference>
<dbReference type="GO" id="GO:0009055">
    <property type="term" value="F:electron transfer activity"/>
    <property type="evidence" value="ECO:0007669"/>
    <property type="project" value="InterPro"/>
</dbReference>
<keyword evidence="7 15" id="KW-0349">Heme</keyword>
<evidence type="ECO:0000256" key="12">
    <source>
        <dbReference type="ARBA" id="ARBA00023008"/>
    </source>
</evidence>
<evidence type="ECO:0000256" key="2">
    <source>
        <dbReference type="ARBA" id="ARBA00001973"/>
    </source>
</evidence>
<dbReference type="InterPro" id="IPR009056">
    <property type="entry name" value="Cyt_c-like_dom"/>
</dbReference>
<dbReference type="CDD" id="cd04208">
    <property type="entry name" value="CuRO_2_CuNIR"/>
    <property type="match status" value="1"/>
</dbReference>
<feature type="binding site" description="type 1 copper site" evidence="14">
    <location>
        <position position="134"/>
    </location>
    <ligand>
        <name>Cu cation</name>
        <dbReference type="ChEBI" id="CHEBI:23378"/>
        <label>1</label>
    </ligand>
</feature>
<dbReference type="PROSITE" id="PS51007">
    <property type="entry name" value="CYTC"/>
    <property type="match status" value="1"/>
</dbReference>
<evidence type="ECO:0000256" key="10">
    <source>
        <dbReference type="ARBA" id="ARBA00023002"/>
    </source>
</evidence>
<reference evidence="17 18" key="1">
    <citation type="submission" date="2019-08" db="EMBL/GenBank/DDBJ databases">
        <authorList>
            <person name="Liang Q."/>
        </authorList>
    </citation>
    <scope>NUCLEOTIDE SEQUENCE [LARGE SCALE GENOMIC DNA]</scope>
    <source>
        <strain evidence="17 18">V1718</strain>
    </source>
</reference>
<evidence type="ECO:0000256" key="8">
    <source>
        <dbReference type="ARBA" id="ARBA00022723"/>
    </source>
</evidence>
<protein>
    <recommendedName>
        <fullName evidence="6">Copper-containing nitrite reductase</fullName>
        <ecNumber evidence="5">1.7.2.1</ecNumber>
    </recommendedName>
</protein>
<dbReference type="KEGG" id="bbae:FRD01_05535"/>
<dbReference type="SUPFAM" id="SSF49503">
    <property type="entry name" value="Cupredoxins"/>
    <property type="match status" value="2"/>
</dbReference>
<evidence type="ECO:0000256" key="4">
    <source>
        <dbReference type="ARBA" id="ARBA00011233"/>
    </source>
</evidence>
<evidence type="ECO:0000313" key="17">
    <source>
        <dbReference type="EMBL" id="QED26717.1"/>
    </source>
</evidence>
<keyword evidence="11 15" id="KW-0408">Iron</keyword>
<dbReference type="Gene3D" id="1.10.760.10">
    <property type="entry name" value="Cytochrome c-like domain"/>
    <property type="match status" value="1"/>
</dbReference>
<dbReference type="InterPro" id="IPR051459">
    <property type="entry name" value="Cytochrome_c-type_DH"/>
</dbReference>
<evidence type="ECO:0000256" key="1">
    <source>
        <dbReference type="ARBA" id="ARBA00001960"/>
    </source>
</evidence>
<feature type="binding site" description="type 1 copper site" evidence="14">
    <location>
        <position position="178"/>
    </location>
    <ligand>
        <name>Cu cation</name>
        <dbReference type="ChEBI" id="CHEBI:23378"/>
        <label>1</label>
    </ligand>
</feature>
<dbReference type="GO" id="GO:0050421">
    <property type="term" value="F:nitrite reductase (NO-forming) activity"/>
    <property type="evidence" value="ECO:0007669"/>
    <property type="project" value="UniProtKB-EC"/>
</dbReference>
<comment type="similarity">
    <text evidence="3">Belongs to the multicopper oxidase family.</text>
</comment>
<dbReference type="InterPro" id="IPR001287">
    <property type="entry name" value="NO2-reductase_Cu"/>
</dbReference>
<dbReference type="InterPro" id="IPR036909">
    <property type="entry name" value="Cyt_c-like_dom_sf"/>
</dbReference>
<dbReference type="PRINTS" id="PR00695">
    <property type="entry name" value="CUNO2RDTASE"/>
</dbReference>
<dbReference type="EC" id="1.7.2.1" evidence="5"/>
<feature type="binding site" description="type 1 copper site" evidence="14">
    <location>
        <position position="129"/>
    </location>
    <ligand>
        <name>Cu cation</name>
        <dbReference type="ChEBI" id="CHEBI:23378"/>
        <label>1</label>
    </ligand>
</feature>
<comment type="subunit">
    <text evidence="4">Homotrimer.</text>
</comment>
<dbReference type="PANTHER" id="PTHR35008">
    <property type="entry name" value="BLL4482 PROTEIN-RELATED"/>
    <property type="match status" value="1"/>
</dbReference>
<comment type="cofactor">
    <cofactor evidence="2 14">
        <name>Cu(2+)</name>
        <dbReference type="ChEBI" id="CHEBI:29036"/>
    </cofactor>
</comment>
<dbReference type="PROSITE" id="PS51257">
    <property type="entry name" value="PROKAR_LIPOPROTEIN"/>
    <property type="match status" value="1"/>
</dbReference>
<keyword evidence="18" id="KW-1185">Reference proteome</keyword>
<evidence type="ECO:0000256" key="9">
    <source>
        <dbReference type="ARBA" id="ARBA00022737"/>
    </source>
</evidence>
<feature type="binding site" description="type 1 copper site" evidence="14">
    <location>
        <position position="183"/>
    </location>
    <ligand>
        <name>Cu cation</name>
        <dbReference type="ChEBI" id="CHEBI:23378"/>
        <label>1</label>
    </ligand>
</feature>
<comment type="cofactor">
    <cofactor evidence="1 14">
        <name>Cu(+)</name>
        <dbReference type="ChEBI" id="CHEBI:49552"/>
    </cofactor>
</comment>
<evidence type="ECO:0000259" key="16">
    <source>
        <dbReference type="PROSITE" id="PS51007"/>
    </source>
</evidence>
<proteinExistence type="inferred from homology"/>
<evidence type="ECO:0000313" key="18">
    <source>
        <dbReference type="Proteomes" id="UP000321595"/>
    </source>
</evidence>
<feature type="binding site" description="type 1 copper site" evidence="14">
    <location>
        <position position="324"/>
    </location>
    <ligand>
        <name>Cu cation</name>
        <dbReference type="ChEBI" id="CHEBI:23378"/>
        <label>1</label>
    </ligand>
</feature>
<evidence type="ECO:0000256" key="11">
    <source>
        <dbReference type="ARBA" id="ARBA00023004"/>
    </source>
</evidence>
<evidence type="ECO:0000256" key="14">
    <source>
        <dbReference type="PIRSR" id="PIRSR601287-1"/>
    </source>
</evidence>
<evidence type="ECO:0000256" key="15">
    <source>
        <dbReference type="PROSITE-ProRule" id="PRU00433"/>
    </source>
</evidence>
<dbReference type="SUPFAM" id="SSF46626">
    <property type="entry name" value="Cytochrome c"/>
    <property type="match status" value="1"/>
</dbReference>
<dbReference type="AlphaFoldDB" id="A0A5B8XNK9"/>
<feature type="binding site" description="type 1 copper site" evidence="14">
    <location>
        <position position="169"/>
    </location>
    <ligand>
        <name>Cu cation</name>
        <dbReference type="ChEBI" id="CHEBI:23378"/>
        <label>1</label>
    </ligand>
</feature>
<dbReference type="CDD" id="cd11020">
    <property type="entry name" value="CuRO_1_CuNIR"/>
    <property type="match status" value="1"/>
</dbReference>
<dbReference type="Proteomes" id="UP000321595">
    <property type="component" value="Chromosome"/>
</dbReference>
<dbReference type="InterPro" id="IPR008972">
    <property type="entry name" value="Cupredoxin"/>
</dbReference>
<dbReference type="RefSeq" id="WP_146958394.1">
    <property type="nucleotide sequence ID" value="NZ_CP042467.1"/>
</dbReference>
<keyword evidence="9" id="KW-0677">Repeat</keyword>
<sequence length="500" mass="53798">MKIALVLLVCFLSASCKESTPPESPKTDPEVEAKTEGAAALPDIDPATLPVEKAVLGYAPEVAPPIKRKTPAKVVVELEVIEKKAEIAEGVTYTYWTFGDAVPGPMIRVRRGDYIEFHLKNHPKNTMPHNIDLHAVTGPGGGATSSFTAPGHETQFSFRALNEGTYIYHCATAPVGMHIANGMYGLIVVEPEEGYPPVDKEFYVVQSEFYTPGDYRAAGDQPFDMQRAIKEDASYVVFNGRDGALTGDNAMKANVGENIRIFVGNGGPNLISSFHVIGEIFDTVYMEGGSAKNHNVQTTLVPAGGSAVVEFKAEVPGTLVLVDHSIFRAFNKGALGLLNIEGPEDKVVYTGLEVDEIYLADNAPEASKLQEQADNTDDSLEATILRGKAVYQGTCSTCHMQDGKGMENVFPPLASSDFMMADIDRSIKAVLQGLTGPITVNGKNYNGVMPPFNNLTDREIAAVLTYVTNSFGNKTGKIVAPEKVAELRAAMPKKLDTGHP</sequence>
<name>A0A5B8XNK9_9DELT</name>
<evidence type="ECO:0000256" key="6">
    <source>
        <dbReference type="ARBA" id="ARBA00017290"/>
    </source>
</evidence>
<feature type="domain" description="Cytochrome c" evidence="16">
    <location>
        <begin position="382"/>
        <end position="471"/>
    </location>
</feature>
<gene>
    <name evidence="17" type="primary">nirK</name>
    <name evidence="17" type="ORF">FRD01_05535</name>
</gene>
<dbReference type="InterPro" id="IPR011707">
    <property type="entry name" value="Cu-oxidase-like_N"/>
</dbReference>
<evidence type="ECO:0000256" key="7">
    <source>
        <dbReference type="ARBA" id="ARBA00022617"/>
    </source>
</evidence>
<organism evidence="17 18">
    <name type="scientific">Microvenator marinus</name>
    <dbReference type="NCBI Taxonomy" id="2600177"/>
    <lineage>
        <taxon>Bacteria</taxon>
        <taxon>Deltaproteobacteria</taxon>
        <taxon>Bradymonadales</taxon>
        <taxon>Microvenatoraceae</taxon>
        <taxon>Microvenator</taxon>
    </lineage>
</organism>
<dbReference type="FunFam" id="2.60.40.420:FF:000093">
    <property type="entry name" value="Copper-containing nitrite reductase"/>
    <property type="match status" value="1"/>
</dbReference>
<accession>A0A5B8XNK9</accession>
<evidence type="ECO:0000256" key="5">
    <source>
        <dbReference type="ARBA" id="ARBA00011882"/>
    </source>
</evidence>
<evidence type="ECO:0000256" key="3">
    <source>
        <dbReference type="ARBA" id="ARBA00010609"/>
    </source>
</evidence>
<dbReference type="Gene3D" id="2.60.40.420">
    <property type="entry name" value="Cupredoxins - blue copper proteins"/>
    <property type="match status" value="2"/>
</dbReference>
<dbReference type="EMBL" id="CP042467">
    <property type="protein sequence ID" value="QED26717.1"/>
    <property type="molecule type" value="Genomic_DNA"/>
</dbReference>
<comment type="catalytic activity">
    <reaction evidence="13">
        <text>nitric oxide + Fe(III)-[cytochrome c] + H2O = Fe(II)-[cytochrome c] + nitrite + 2 H(+)</text>
        <dbReference type="Rhea" id="RHEA:15233"/>
        <dbReference type="Rhea" id="RHEA-COMP:10350"/>
        <dbReference type="Rhea" id="RHEA-COMP:14399"/>
        <dbReference type="ChEBI" id="CHEBI:15377"/>
        <dbReference type="ChEBI" id="CHEBI:15378"/>
        <dbReference type="ChEBI" id="CHEBI:16301"/>
        <dbReference type="ChEBI" id="CHEBI:16480"/>
        <dbReference type="ChEBI" id="CHEBI:29033"/>
        <dbReference type="ChEBI" id="CHEBI:29034"/>
        <dbReference type="EC" id="1.7.2.1"/>
    </reaction>
</comment>